<evidence type="ECO:0000256" key="4">
    <source>
        <dbReference type="ARBA" id="ARBA00022785"/>
    </source>
</evidence>
<dbReference type="PANTHER" id="PTHR30307">
    <property type="entry name" value="S-ADENOSYLMETHIONINE:TRNA RIBOSYLTRANSFERASE-ISOMERASE"/>
    <property type="match status" value="1"/>
</dbReference>
<sequence>MISFAVMKTTEICISDYTYELPDERIAKYPLPERSHSKLLFYNRGGISDHLFVDLPDLLPSDAILVRNNTKVIRARLLFRKNGDGARIEVFCLEPHLPAGYDTNLTTTETCSWICMIGNAKKWRGAPLECQIQHRDGSQVTLRAERTGEREGEGEIVRFSWDNPQLCFGDLLELCGVLPIPPYLHRETEEQDLQTYQTVYAQAKGSVAAPTAGLHFTPKVFTDLARKQIPVLDLTLHVGAGTFRPVKTATIGEHHMHRELVVASQSLIKELATTARKPIAVGTTSVRSLESLYYLAVLIAENPSIPVSELQVEQWSPYIRSTSLPNRTEAFATLLRYMERNELEQLIFPTGILIAPGYTYRVVEGILTNFHQPQSTLILLVAAFVGEQWRDIYRHALDRDYRFLSYGDSSLLLR</sequence>
<evidence type="ECO:0000256" key="2">
    <source>
        <dbReference type="ARBA" id="ARBA00022679"/>
    </source>
</evidence>
<evidence type="ECO:0000256" key="1">
    <source>
        <dbReference type="ARBA" id="ARBA00022490"/>
    </source>
</evidence>
<keyword evidence="3" id="KW-0949">S-adenosyl-L-methionine</keyword>
<dbReference type="KEGG" id="pcre:NCTC12858_01022"/>
<dbReference type="GO" id="GO:0008616">
    <property type="term" value="P:tRNA queuosine(34) biosynthetic process"/>
    <property type="evidence" value="ECO:0007669"/>
    <property type="project" value="UniProtKB-KW"/>
</dbReference>
<evidence type="ECO:0000256" key="3">
    <source>
        <dbReference type="ARBA" id="ARBA00022691"/>
    </source>
</evidence>
<protein>
    <submittedName>
        <fullName evidence="5">S-adenosylmethionine:tRNA ribosyltransferase-isomerase</fullName>
        <ecNumber evidence="5">5.-.-.-</ecNumber>
    </submittedName>
</protein>
<dbReference type="EMBL" id="LS483447">
    <property type="protein sequence ID" value="SQH73177.1"/>
    <property type="molecule type" value="Genomic_DNA"/>
</dbReference>
<dbReference type="PANTHER" id="PTHR30307:SF0">
    <property type="entry name" value="S-ADENOSYLMETHIONINE:TRNA RIBOSYLTRANSFERASE-ISOMERASE"/>
    <property type="match status" value="1"/>
</dbReference>
<evidence type="ECO:0000313" key="5">
    <source>
        <dbReference type="EMBL" id="SQH73177.1"/>
    </source>
</evidence>
<dbReference type="EC" id="5.-.-.-" evidence="5"/>
<dbReference type="InterPro" id="IPR036100">
    <property type="entry name" value="QueA_sf"/>
</dbReference>
<proteinExistence type="predicted"/>
<keyword evidence="4" id="KW-0671">Queuosine biosynthesis</keyword>
<dbReference type="AlphaFoldDB" id="A0A2X4PZ46"/>
<dbReference type="Proteomes" id="UP000249300">
    <property type="component" value="Chromosome 1"/>
</dbReference>
<dbReference type="Gene3D" id="3.40.1780.10">
    <property type="entry name" value="QueA-like"/>
    <property type="match status" value="2"/>
</dbReference>
<dbReference type="Gene3D" id="2.40.10.240">
    <property type="entry name" value="QueA-like"/>
    <property type="match status" value="1"/>
</dbReference>
<organism evidence="5 6">
    <name type="scientific">Porphyromonas crevioricanis</name>
    <dbReference type="NCBI Taxonomy" id="393921"/>
    <lineage>
        <taxon>Bacteria</taxon>
        <taxon>Pseudomonadati</taxon>
        <taxon>Bacteroidota</taxon>
        <taxon>Bacteroidia</taxon>
        <taxon>Bacteroidales</taxon>
        <taxon>Porphyromonadaceae</taxon>
        <taxon>Porphyromonas</taxon>
    </lineage>
</organism>
<dbReference type="InterPro" id="IPR003699">
    <property type="entry name" value="QueA"/>
</dbReference>
<dbReference type="SUPFAM" id="SSF111337">
    <property type="entry name" value="QueA-like"/>
    <property type="match status" value="1"/>
</dbReference>
<keyword evidence="1" id="KW-0963">Cytoplasm</keyword>
<dbReference type="GO" id="GO:0051075">
    <property type="term" value="F:S-adenosylmethionine:tRNA ribosyltransferase-isomerase activity"/>
    <property type="evidence" value="ECO:0007669"/>
    <property type="project" value="TreeGrafter"/>
</dbReference>
<keyword evidence="6" id="KW-1185">Reference proteome</keyword>
<keyword evidence="5" id="KW-0413">Isomerase</keyword>
<gene>
    <name evidence="5" type="primary">queA_1</name>
    <name evidence="5" type="ORF">NCTC12858_01022</name>
</gene>
<dbReference type="InterPro" id="IPR042118">
    <property type="entry name" value="QueA_dom1"/>
</dbReference>
<keyword evidence="2 5" id="KW-0808">Transferase</keyword>
<dbReference type="Pfam" id="PF02547">
    <property type="entry name" value="Queuosine_synth"/>
    <property type="match status" value="1"/>
</dbReference>
<name>A0A2X4PZ46_9PORP</name>
<reference evidence="5 6" key="1">
    <citation type="submission" date="2018-06" db="EMBL/GenBank/DDBJ databases">
        <authorList>
            <consortium name="Pathogen Informatics"/>
            <person name="Doyle S."/>
        </authorList>
    </citation>
    <scope>NUCLEOTIDE SEQUENCE [LARGE SCALE GENOMIC DNA]</scope>
    <source>
        <strain evidence="5 6">NCTC12858</strain>
    </source>
</reference>
<evidence type="ECO:0000313" key="6">
    <source>
        <dbReference type="Proteomes" id="UP000249300"/>
    </source>
</evidence>
<accession>A0A2X4PZ46</accession>
<dbReference type="InterPro" id="IPR042119">
    <property type="entry name" value="QueA_dom2"/>
</dbReference>